<accession>A0A453MQ16</accession>
<dbReference type="Proteomes" id="UP000015105">
    <property type="component" value="Chromosome 6D"/>
</dbReference>
<reference evidence="5" key="5">
    <citation type="journal article" date="2021" name="G3 (Bethesda)">
        <title>Aegilops tauschii genome assembly Aet v5.0 features greater sequence contiguity and improved annotation.</title>
        <authorList>
            <person name="Wang L."/>
            <person name="Zhu T."/>
            <person name="Rodriguez J.C."/>
            <person name="Deal K.R."/>
            <person name="Dubcovsky J."/>
            <person name="McGuire P.E."/>
            <person name="Lux T."/>
            <person name="Spannagl M."/>
            <person name="Mayer K.F.X."/>
            <person name="Baldrich P."/>
            <person name="Meyers B.C."/>
            <person name="Huo N."/>
            <person name="Gu Y.Q."/>
            <person name="Zhou H."/>
            <person name="Devos K.M."/>
            <person name="Bennetzen J.L."/>
            <person name="Unver T."/>
            <person name="Budak H."/>
            <person name="Gulick P.J."/>
            <person name="Galiba G."/>
            <person name="Kalapos B."/>
            <person name="Nelson D.R."/>
            <person name="Li P."/>
            <person name="You F.M."/>
            <person name="Luo M.C."/>
            <person name="Dvorak J."/>
        </authorList>
    </citation>
    <scope>NUCLEOTIDE SEQUENCE [LARGE SCALE GENOMIC DNA]</scope>
    <source>
        <strain evidence="5">cv. AL8/78</strain>
    </source>
</reference>
<sequence length="256" mass="28419">MANGDKDMATTELMETEGLKVLAVDDDPVCLQTLTQMLRRGGYEVTASASPADALKEVEKNPDGIDFIMTVAQTRGRGMDGVGLVKRVGKRYPVILMFSGNETMETRERGMQEGACYLMDKPLRDVHIYFIWQQVVRWRRKAAGAATENPNPRHTQGVHLDDTPRKRGQGLNDSNKGKGASEGGLQLGTTKKKKVEWTLEMHELFVNAVTQLKTTGDEELVVIKEEATQKVSHSAMTHGDDVHDMCQGSHDRHDVV</sequence>
<evidence type="ECO:0000256" key="3">
    <source>
        <dbReference type="SAM" id="MobiDB-lite"/>
    </source>
</evidence>
<proteinExistence type="predicted"/>
<comment type="caution">
    <text evidence="2">Lacks conserved residue(s) required for the propagation of feature annotation.</text>
</comment>
<dbReference type="Gene3D" id="1.10.10.60">
    <property type="entry name" value="Homeodomain-like"/>
    <property type="match status" value="1"/>
</dbReference>
<evidence type="ECO:0000313" key="5">
    <source>
        <dbReference type="EnsemblPlants" id="AET6Gv20025800.2"/>
    </source>
</evidence>
<name>A0A453MQ16_AEGTS</name>
<dbReference type="PROSITE" id="PS50110">
    <property type="entry name" value="RESPONSE_REGULATORY"/>
    <property type="match status" value="1"/>
</dbReference>
<dbReference type="InterPro" id="IPR011006">
    <property type="entry name" value="CheY-like_superfamily"/>
</dbReference>
<dbReference type="EnsemblPlants" id="AET6Gv20025800.2">
    <property type="protein sequence ID" value="AET6Gv20025800.2"/>
    <property type="gene ID" value="AET6Gv20025800"/>
</dbReference>
<reference evidence="5" key="4">
    <citation type="submission" date="2019-03" db="UniProtKB">
        <authorList>
            <consortium name="EnsemblPlants"/>
        </authorList>
    </citation>
    <scope>IDENTIFICATION</scope>
</reference>
<reference evidence="6" key="2">
    <citation type="journal article" date="2017" name="Nat. Plants">
        <title>The Aegilops tauschii genome reveals multiple impacts of transposons.</title>
        <authorList>
            <person name="Zhao G."/>
            <person name="Zou C."/>
            <person name="Li K."/>
            <person name="Wang K."/>
            <person name="Li T."/>
            <person name="Gao L."/>
            <person name="Zhang X."/>
            <person name="Wang H."/>
            <person name="Yang Z."/>
            <person name="Liu X."/>
            <person name="Jiang W."/>
            <person name="Mao L."/>
            <person name="Kong X."/>
            <person name="Jiao Y."/>
            <person name="Jia J."/>
        </authorList>
    </citation>
    <scope>NUCLEOTIDE SEQUENCE [LARGE SCALE GENOMIC DNA]</scope>
    <source>
        <strain evidence="6">cv. AL8/78</strain>
    </source>
</reference>
<feature type="region of interest" description="Disordered" evidence="3">
    <location>
        <begin position="235"/>
        <end position="256"/>
    </location>
</feature>
<dbReference type="SMART" id="SM00448">
    <property type="entry name" value="REC"/>
    <property type="match status" value="1"/>
</dbReference>
<dbReference type="PANTHER" id="PTHR43874:SF207">
    <property type="entry name" value="RESPONSE REGULATORY DOMAIN-CONTAINING PROTEIN"/>
    <property type="match status" value="1"/>
</dbReference>
<feature type="domain" description="Response regulatory" evidence="4">
    <location>
        <begin position="20"/>
        <end position="136"/>
    </location>
</feature>
<feature type="compositionally biased region" description="Basic and acidic residues" evidence="3">
    <location>
        <begin position="238"/>
        <end position="256"/>
    </location>
</feature>
<organism evidence="5 6">
    <name type="scientific">Aegilops tauschii subsp. strangulata</name>
    <name type="common">Goatgrass</name>
    <dbReference type="NCBI Taxonomy" id="200361"/>
    <lineage>
        <taxon>Eukaryota</taxon>
        <taxon>Viridiplantae</taxon>
        <taxon>Streptophyta</taxon>
        <taxon>Embryophyta</taxon>
        <taxon>Tracheophyta</taxon>
        <taxon>Spermatophyta</taxon>
        <taxon>Magnoliopsida</taxon>
        <taxon>Liliopsida</taxon>
        <taxon>Poales</taxon>
        <taxon>Poaceae</taxon>
        <taxon>BOP clade</taxon>
        <taxon>Pooideae</taxon>
        <taxon>Triticodae</taxon>
        <taxon>Triticeae</taxon>
        <taxon>Triticinae</taxon>
        <taxon>Aegilops</taxon>
    </lineage>
</organism>
<keyword evidence="6" id="KW-1185">Reference proteome</keyword>
<reference evidence="6" key="1">
    <citation type="journal article" date="2014" name="Science">
        <title>Ancient hybridizations among the ancestral genomes of bread wheat.</title>
        <authorList>
            <consortium name="International Wheat Genome Sequencing Consortium,"/>
            <person name="Marcussen T."/>
            <person name="Sandve S.R."/>
            <person name="Heier L."/>
            <person name="Spannagl M."/>
            <person name="Pfeifer M."/>
            <person name="Jakobsen K.S."/>
            <person name="Wulff B.B."/>
            <person name="Steuernagel B."/>
            <person name="Mayer K.F."/>
            <person name="Olsen O.A."/>
        </authorList>
    </citation>
    <scope>NUCLEOTIDE SEQUENCE [LARGE SCALE GENOMIC DNA]</scope>
    <source>
        <strain evidence="6">cv. AL8/78</strain>
    </source>
</reference>
<dbReference type="GO" id="GO:0000160">
    <property type="term" value="P:phosphorelay signal transduction system"/>
    <property type="evidence" value="ECO:0007669"/>
    <property type="project" value="UniProtKB-KW"/>
</dbReference>
<evidence type="ECO:0000259" key="4">
    <source>
        <dbReference type="PROSITE" id="PS50110"/>
    </source>
</evidence>
<dbReference type="SUPFAM" id="SSF52172">
    <property type="entry name" value="CheY-like"/>
    <property type="match status" value="1"/>
</dbReference>
<reference evidence="5" key="3">
    <citation type="journal article" date="2017" name="Nature">
        <title>Genome sequence of the progenitor of the wheat D genome Aegilops tauschii.</title>
        <authorList>
            <person name="Luo M.C."/>
            <person name="Gu Y.Q."/>
            <person name="Puiu D."/>
            <person name="Wang H."/>
            <person name="Twardziok S.O."/>
            <person name="Deal K.R."/>
            <person name="Huo N."/>
            <person name="Zhu T."/>
            <person name="Wang L."/>
            <person name="Wang Y."/>
            <person name="McGuire P.E."/>
            <person name="Liu S."/>
            <person name="Long H."/>
            <person name="Ramasamy R.K."/>
            <person name="Rodriguez J.C."/>
            <person name="Van S.L."/>
            <person name="Yuan L."/>
            <person name="Wang Z."/>
            <person name="Xia Z."/>
            <person name="Xiao L."/>
            <person name="Anderson O.D."/>
            <person name="Ouyang S."/>
            <person name="Liang Y."/>
            <person name="Zimin A.V."/>
            <person name="Pertea G."/>
            <person name="Qi P."/>
            <person name="Bennetzen J.L."/>
            <person name="Dai X."/>
            <person name="Dawson M.W."/>
            <person name="Muller H.G."/>
            <person name="Kugler K."/>
            <person name="Rivarola-Duarte L."/>
            <person name="Spannagl M."/>
            <person name="Mayer K.F.X."/>
            <person name="Lu F.H."/>
            <person name="Bevan M.W."/>
            <person name="Leroy P."/>
            <person name="Li P."/>
            <person name="You F.M."/>
            <person name="Sun Q."/>
            <person name="Liu Z."/>
            <person name="Lyons E."/>
            <person name="Wicker T."/>
            <person name="Salzberg S.L."/>
            <person name="Devos K.M."/>
            <person name="Dvorak J."/>
        </authorList>
    </citation>
    <scope>NUCLEOTIDE SEQUENCE [LARGE SCALE GENOMIC DNA]</scope>
    <source>
        <strain evidence="5">cv. AL8/78</strain>
    </source>
</reference>
<dbReference type="Gramene" id="AET6Gv20025800.2">
    <property type="protein sequence ID" value="AET6Gv20025800.2"/>
    <property type="gene ID" value="AET6Gv20025800"/>
</dbReference>
<dbReference type="InterPro" id="IPR001789">
    <property type="entry name" value="Sig_transdc_resp-reg_receiver"/>
</dbReference>
<dbReference type="InterPro" id="IPR045279">
    <property type="entry name" value="ARR-like"/>
</dbReference>
<evidence type="ECO:0000313" key="6">
    <source>
        <dbReference type="Proteomes" id="UP000015105"/>
    </source>
</evidence>
<feature type="region of interest" description="Disordered" evidence="3">
    <location>
        <begin position="143"/>
        <end position="187"/>
    </location>
</feature>
<keyword evidence="1" id="KW-0902">Two-component regulatory system</keyword>
<dbReference type="AlphaFoldDB" id="A0A453MQ16"/>
<dbReference type="GO" id="GO:0009736">
    <property type="term" value="P:cytokinin-activated signaling pathway"/>
    <property type="evidence" value="ECO:0007669"/>
    <property type="project" value="InterPro"/>
</dbReference>
<evidence type="ECO:0000256" key="1">
    <source>
        <dbReference type="ARBA" id="ARBA00023012"/>
    </source>
</evidence>
<evidence type="ECO:0000256" key="2">
    <source>
        <dbReference type="PROSITE-ProRule" id="PRU00169"/>
    </source>
</evidence>
<protein>
    <recommendedName>
        <fullName evidence="4">Response regulatory domain-containing protein</fullName>
    </recommendedName>
</protein>
<dbReference type="PANTHER" id="PTHR43874">
    <property type="entry name" value="TWO-COMPONENT RESPONSE REGULATOR"/>
    <property type="match status" value="1"/>
</dbReference>
<dbReference type="Pfam" id="PF00072">
    <property type="entry name" value="Response_reg"/>
    <property type="match status" value="1"/>
</dbReference>
<dbReference type="Gene3D" id="3.40.50.2300">
    <property type="match status" value="1"/>
</dbReference>